<dbReference type="Pfam" id="PF02222">
    <property type="entry name" value="ATP-grasp"/>
    <property type="match status" value="1"/>
</dbReference>
<comment type="subunit">
    <text evidence="7">Homodimer.</text>
</comment>
<dbReference type="NCBIfam" id="TIGR01142">
    <property type="entry name" value="purT"/>
    <property type="match status" value="1"/>
</dbReference>
<dbReference type="InterPro" id="IPR005862">
    <property type="entry name" value="PurT"/>
</dbReference>
<keyword evidence="4 7" id="KW-0658">Purine biosynthesis</keyword>
<feature type="binding site" evidence="7">
    <location>
        <position position="274"/>
    </location>
    <ligand>
        <name>Mg(2+)</name>
        <dbReference type="ChEBI" id="CHEBI:18420"/>
    </ligand>
</feature>
<feature type="domain" description="ATP-grasp" evidence="8">
    <location>
        <begin position="126"/>
        <end position="315"/>
    </location>
</feature>
<dbReference type="NCBIfam" id="NF006766">
    <property type="entry name" value="PRK09288.1"/>
    <property type="match status" value="1"/>
</dbReference>
<dbReference type="InterPro" id="IPR011761">
    <property type="entry name" value="ATP-grasp"/>
</dbReference>
<dbReference type="InterPro" id="IPR003135">
    <property type="entry name" value="ATP-grasp_carboxylate-amine"/>
</dbReference>
<comment type="pathway">
    <text evidence="7">Purine metabolism; IMP biosynthesis via de novo pathway; N(2)-formyl-N(1)-(5-phospho-D-ribosyl)glycinamide from N(1)-(5-phospho-D-ribosyl)glycinamide (formate route): step 1/1.</text>
</comment>
<feature type="binding site" evidence="7">
    <location>
        <position position="367"/>
    </location>
    <ligand>
        <name>N(1)-(5-phospho-beta-D-ribosyl)glycinamide</name>
        <dbReference type="ChEBI" id="CHEBI:143788"/>
    </ligand>
</feature>
<keyword evidence="10" id="KW-1185">Reference proteome</keyword>
<gene>
    <name evidence="7 9" type="primary">purT</name>
    <name evidence="9" type="ORF">GCM10022280_26910</name>
</gene>
<comment type="caution">
    <text evidence="9">The sequence shown here is derived from an EMBL/GenBank/DDBJ whole genome shotgun (WGS) entry which is preliminary data.</text>
</comment>
<dbReference type="InterPro" id="IPR016185">
    <property type="entry name" value="PreATP-grasp_dom_sf"/>
</dbReference>
<comment type="function">
    <text evidence="7">Involved in the de novo purine biosynthesis. Catalyzes the transfer of formate to 5-phospho-ribosyl-glycinamide (GAR), producing 5-phospho-ribosyl-N-formylglycinamide (FGAR). Formate is provided by PurU via hydrolysis of 10-formyl-tetrahydrofolate.</text>
</comment>
<proteinExistence type="inferred from homology"/>
<dbReference type="Pfam" id="PF22660">
    <property type="entry name" value="RS_preATP-grasp-like"/>
    <property type="match status" value="1"/>
</dbReference>
<feature type="binding site" evidence="7">
    <location>
        <position position="210"/>
    </location>
    <ligand>
        <name>ATP</name>
        <dbReference type="ChEBI" id="CHEBI:30616"/>
    </ligand>
</feature>
<sequence length="407" mass="43376">MPYPIACETLAVGIIAMFLAKFMLLGSGELGREFAIAAKRLGCEVVACDRYAGAPAMQVADACEVFSMLDGAALRAAVEKHRPDHIVPEIEAIDTATLAALEGESWHVVPSARAAQLTMNRDGIRRFAAEELGLKTSGYRFAESEEEAVEAAGVVGLPCVIKPVMSSSGKGQSVARTIDDVRTAFHFAIEKMRGDRPRVIVEEFIRFDSEITLLTVASADGIHFCPPIGHRQEGGDYRESWQPAELAPAVLNDAQQQAATIVSALGGRGLFGVEFFIAGDRAIFSELSPRPHDTGMVTLIGQSPNEFELHLRAILGLPVAPILTLGPSASAVILAERAGRRFRFDGVADALALGTAETPVDLRLFGKPETLPGRRMGVALARASSVEEAVSKATKAANAVTIADEEE</sequence>
<comment type="catalytic activity">
    <reaction evidence="7">
        <text>N(1)-(5-phospho-beta-D-ribosyl)glycinamide + formate + ATP = N(2)-formyl-N(1)-(5-phospho-beta-D-ribosyl)glycinamide + ADP + phosphate + H(+)</text>
        <dbReference type="Rhea" id="RHEA:24829"/>
        <dbReference type="ChEBI" id="CHEBI:15378"/>
        <dbReference type="ChEBI" id="CHEBI:15740"/>
        <dbReference type="ChEBI" id="CHEBI:30616"/>
        <dbReference type="ChEBI" id="CHEBI:43474"/>
        <dbReference type="ChEBI" id="CHEBI:143788"/>
        <dbReference type="ChEBI" id="CHEBI:147286"/>
        <dbReference type="ChEBI" id="CHEBI:456216"/>
        <dbReference type="EC" id="6.3.1.21"/>
    </reaction>
</comment>
<dbReference type="Proteomes" id="UP001500235">
    <property type="component" value="Unassembled WGS sequence"/>
</dbReference>
<evidence type="ECO:0000256" key="7">
    <source>
        <dbReference type="HAMAP-Rule" id="MF_01643"/>
    </source>
</evidence>
<dbReference type="SUPFAM" id="SSF56059">
    <property type="entry name" value="Glutathione synthetase ATP-binding domain-like"/>
    <property type="match status" value="1"/>
</dbReference>
<dbReference type="HAMAP" id="MF_01643">
    <property type="entry name" value="PurT"/>
    <property type="match status" value="1"/>
</dbReference>
<evidence type="ECO:0000256" key="3">
    <source>
        <dbReference type="ARBA" id="ARBA00022741"/>
    </source>
</evidence>
<reference evidence="10" key="1">
    <citation type="journal article" date="2019" name="Int. J. Syst. Evol. Microbiol.">
        <title>The Global Catalogue of Microorganisms (GCM) 10K type strain sequencing project: providing services to taxonomists for standard genome sequencing and annotation.</title>
        <authorList>
            <consortium name="The Broad Institute Genomics Platform"/>
            <consortium name="The Broad Institute Genome Sequencing Center for Infectious Disease"/>
            <person name="Wu L."/>
            <person name="Ma J."/>
        </authorList>
    </citation>
    <scope>NUCLEOTIDE SEQUENCE [LARGE SCALE GENOMIC DNA]</scope>
    <source>
        <strain evidence="10">JCM 17563</strain>
    </source>
</reference>
<dbReference type="EMBL" id="BAABBQ010000001">
    <property type="protein sequence ID" value="GAA4024641.1"/>
    <property type="molecule type" value="Genomic_DNA"/>
</dbReference>
<dbReference type="Gene3D" id="3.40.50.20">
    <property type="match status" value="1"/>
</dbReference>
<evidence type="ECO:0000259" key="8">
    <source>
        <dbReference type="PROSITE" id="PS50975"/>
    </source>
</evidence>
<evidence type="ECO:0000256" key="2">
    <source>
        <dbReference type="ARBA" id="ARBA00022723"/>
    </source>
</evidence>
<feature type="binding site" evidence="7">
    <location>
        <begin position="374"/>
        <end position="375"/>
    </location>
    <ligand>
        <name>N(1)-(5-phospho-beta-D-ribosyl)glycinamide</name>
        <dbReference type="ChEBI" id="CHEBI:143788"/>
    </ligand>
</feature>
<keyword evidence="2 7" id="KW-0479">Metal-binding</keyword>
<feature type="binding site" evidence="7">
    <location>
        <begin position="167"/>
        <end position="172"/>
    </location>
    <ligand>
        <name>ATP</name>
        <dbReference type="ChEBI" id="CHEBI:30616"/>
    </ligand>
</feature>
<keyword evidence="6 7" id="KW-0460">Magnesium</keyword>
<dbReference type="PANTHER" id="PTHR43055">
    <property type="entry name" value="FORMATE-DEPENDENT PHOSPHORIBOSYLGLYCINAMIDE FORMYLTRANSFERASE"/>
    <property type="match status" value="1"/>
</dbReference>
<keyword evidence="1 7" id="KW-0436">Ligase</keyword>
<dbReference type="InterPro" id="IPR013815">
    <property type="entry name" value="ATP_grasp_subdomain_1"/>
</dbReference>
<evidence type="ECO:0000256" key="5">
    <source>
        <dbReference type="ARBA" id="ARBA00022840"/>
    </source>
</evidence>
<feature type="binding site" evidence="7">
    <location>
        <position position="293"/>
    </location>
    <ligand>
        <name>N(1)-(5-phospho-beta-D-ribosyl)glycinamide</name>
        <dbReference type="ChEBI" id="CHEBI:143788"/>
    </ligand>
</feature>
<feature type="binding site" evidence="7">
    <location>
        <begin position="29"/>
        <end position="30"/>
    </location>
    <ligand>
        <name>N(1)-(5-phospho-beta-D-ribosyl)glycinamide</name>
        <dbReference type="ChEBI" id="CHEBI:143788"/>
    </ligand>
</feature>
<feature type="binding site" evidence="7">
    <location>
        <begin position="202"/>
        <end position="205"/>
    </location>
    <ligand>
        <name>ATP</name>
        <dbReference type="ChEBI" id="CHEBI:30616"/>
    </ligand>
</feature>
<evidence type="ECO:0000256" key="1">
    <source>
        <dbReference type="ARBA" id="ARBA00022598"/>
    </source>
</evidence>
<dbReference type="InterPro" id="IPR048740">
    <property type="entry name" value="PurT_C"/>
</dbReference>
<comment type="similarity">
    <text evidence="7">Belongs to the PurK/PurT family.</text>
</comment>
<dbReference type="RefSeq" id="WP_344707911.1">
    <property type="nucleotide sequence ID" value="NZ_BAABBQ010000001.1"/>
</dbReference>
<evidence type="ECO:0000313" key="9">
    <source>
        <dbReference type="EMBL" id="GAA4024641.1"/>
    </source>
</evidence>
<evidence type="ECO:0000313" key="10">
    <source>
        <dbReference type="Proteomes" id="UP001500235"/>
    </source>
</evidence>
<protein>
    <recommendedName>
        <fullName evidence="7">Formate-dependent phosphoribosylglycinamide formyltransferase</fullName>
        <ecNumber evidence="7">6.3.1.21</ecNumber>
    </recommendedName>
    <alternativeName>
        <fullName evidence="7">5'-phosphoribosylglycinamide transformylase 2</fullName>
    </alternativeName>
    <alternativeName>
        <fullName evidence="7">Formate-dependent GAR transformylase</fullName>
    </alternativeName>
    <alternativeName>
        <fullName evidence="7">GAR transformylase 2</fullName>
        <shortName evidence="7">GART 2</shortName>
    </alternativeName>
    <alternativeName>
        <fullName evidence="7">Non-folate glycinamide ribonucleotide transformylase</fullName>
    </alternativeName>
    <alternativeName>
        <fullName evidence="7">Phosphoribosylglycinamide formyltransferase 2</fullName>
    </alternativeName>
</protein>
<name>A0ABP7TDF2_9SPHN</name>
<feature type="binding site" evidence="7">
    <location>
        <position position="286"/>
    </location>
    <ligand>
        <name>Mg(2+)</name>
        <dbReference type="ChEBI" id="CHEBI:18420"/>
    </ligand>
</feature>
<accession>A0ABP7TDF2</accession>
<feature type="binding site" evidence="7">
    <location>
        <position position="162"/>
    </location>
    <ligand>
        <name>ATP</name>
        <dbReference type="ChEBI" id="CHEBI:30616"/>
    </ligand>
</feature>
<feature type="binding site" evidence="7">
    <location>
        <position position="89"/>
    </location>
    <ligand>
        <name>N(1)-(5-phospho-beta-D-ribosyl)glycinamide</name>
        <dbReference type="ChEBI" id="CHEBI:143788"/>
    </ligand>
</feature>
<evidence type="ECO:0000256" key="4">
    <source>
        <dbReference type="ARBA" id="ARBA00022755"/>
    </source>
</evidence>
<keyword evidence="3 7" id="KW-0547">Nucleotide-binding</keyword>
<dbReference type="Pfam" id="PF21244">
    <property type="entry name" value="PurT_C"/>
    <property type="match status" value="1"/>
</dbReference>
<feature type="binding site" evidence="7">
    <location>
        <position position="121"/>
    </location>
    <ligand>
        <name>ATP</name>
        <dbReference type="ChEBI" id="CHEBI:30616"/>
    </ligand>
</feature>
<organism evidence="9 10">
    <name type="scientific">Sphingomonas swuensis</name>
    <dbReference type="NCBI Taxonomy" id="977800"/>
    <lineage>
        <taxon>Bacteria</taxon>
        <taxon>Pseudomonadati</taxon>
        <taxon>Pseudomonadota</taxon>
        <taxon>Alphaproteobacteria</taxon>
        <taxon>Sphingomonadales</taxon>
        <taxon>Sphingomonadaceae</taxon>
        <taxon>Sphingomonas</taxon>
    </lineage>
</organism>
<dbReference type="Gene3D" id="3.30.470.20">
    <property type="entry name" value="ATP-grasp fold, B domain"/>
    <property type="match status" value="1"/>
</dbReference>
<evidence type="ECO:0000256" key="6">
    <source>
        <dbReference type="ARBA" id="ARBA00022842"/>
    </source>
</evidence>
<dbReference type="PROSITE" id="PS50975">
    <property type="entry name" value="ATP_GRASP"/>
    <property type="match status" value="1"/>
</dbReference>
<dbReference type="SUPFAM" id="SSF52440">
    <property type="entry name" value="PreATP-grasp domain"/>
    <property type="match status" value="1"/>
</dbReference>
<dbReference type="PANTHER" id="PTHR43055:SF1">
    <property type="entry name" value="FORMATE-DEPENDENT PHOSPHORIBOSYLGLYCINAMIDE FORMYLTRANSFERASE"/>
    <property type="match status" value="1"/>
</dbReference>
<dbReference type="Gene3D" id="3.30.1490.20">
    <property type="entry name" value="ATP-grasp fold, A domain"/>
    <property type="match status" value="1"/>
</dbReference>
<keyword evidence="5 7" id="KW-0067">ATP-binding</keyword>
<dbReference type="EC" id="6.3.1.21" evidence="7"/>
<dbReference type="InterPro" id="IPR054350">
    <property type="entry name" value="PurT/PurK_preATP-grasp"/>
</dbReference>